<evidence type="ECO:0000313" key="2">
    <source>
        <dbReference type="Proteomes" id="UP000010467"/>
    </source>
</evidence>
<keyword evidence="2" id="KW-1185">Reference proteome</keyword>
<protein>
    <submittedName>
        <fullName evidence="1">Uncharacterized protein</fullName>
    </submittedName>
</protein>
<sequence>MTQLRRQPKPGLIYQHGEGEGFTRLTLNANLTITIEQGSTTRTLEVASLKDILPTWAQRCYQATRGELTGLKLGEVGKRMARKYAEKTGALGAPRAAKMHHQLQKLGIPARAHYELCSQVLGRPVLSLATLTEDEARRAWYYARHEYTSRNRA</sequence>
<proteinExistence type="predicted"/>
<dbReference type="AlphaFoldDB" id="L0A7D2"/>
<accession>L0A7D2</accession>
<name>L0A7D2_DEIPD</name>
<keyword evidence="1" id="KW-0614">Plasmid</keyword>
<dbReference type="RefSeq" id="WP_015231672.1">
    <property type="nucleotide sequence ID" value="NC_019790.1"/>
</dbReference>
<evidence type="ECO:0000313" key="1">
    <source>
        <dbReference type="EMBL" id="AFZ69773.1"/>
    </source>
</evidence>
<organism evidence="1 2">
    <name type="scientific">Deinococcus peraridilitoris (strain DSM 19664 / LMG 22246 / CIP 109416 / KR-200)</name>
    <dbReference type="NCBI Taxonomy" id="937777"/>
    <lineage>
        <taxon>Bacteria</taxon>
        <taxon>Thermotogati</taxon>
        <taxon>Deinococcota</taxon>
        <taxon>Deinococci</taxon>
        <taxon>Deinococcales</taxon>
        <taxon>Deinococcaceae</taxon>
        <taxon>Deinococcus</taxon>
    </lineage>
</organism>
<reference evidence="2" key="1">
    <citation type="submission" date="2012-03" db="EMBL/GenBank/DDBJ databases">
        <title>Complete sequence of plasmid 2 of Deinococcus peraridilitoris DSM 19664.</title>
        <authorList>
            <person name="Lucas S."/>
            <person name="Copeland A."/>
            <person name="Lapidus A."/>
            <person name="Glavina del Rio T."/>
            <person name="Dalin E."/>
            <person name="Tice H."/>
            <person name="Bruce D."/>
            <person name="Goodwin L."/>
            <person name="Pitluck S."/>
            <person name="Peters L."/>
            <person name="Mikhailova N."/>
            <person name="Lu M."/>
            <person name="Kyrpides N."/>
            <person name="Mavromatis K."/>
            <person name="Ivanova N."/>
            <person name="Brettin T."/>
            <person name="Detter J.C."/>
            <person name="Han C."/>
            <person name="Larimer F."/>
            <person name="Land M."/>
            <person name="Hauser L."/>
            <person name="Markowitz V."/>
            <person name="Cheng J.-F."/>
            <person name="Hugenholtz P."/>
            <person name="Woyke T."/>
            <person name="Wu D."/>
            <person name="Pukall R."/>
            <person name="Steenblock K."/>
            <person name="Brambilla E."/>
            <person name="Klenk H.-P."/>
            <person name="Eisen J.A."/>
        </authorList>
    </citation>
    <scope>NUCLEOTIDE SEQUENCE [LARGE SCALE GENOMIC DNA]</scope>
    <source>
        <strain evidence="2">DSM 19664 / LMG 22246 / CIP 109416 / KR-200</strain>
        <plasmid evidence="2">Plasmid pDEIPE02</plasmid>
    </source>
</reference>
<dbReference type="PATRIC" id="fig|937777.3.peg.4480"/>
<dbReference type="KEGG" id="dpd:Deipe_4445"/>
<dbReference type="EMBL" id="CP003384">
    <property type="protein sequence ID" value="AFZ69773.1"/>
    <property type="molecule type" value="Genomic_DNA"/>
</dbReference>
<dbReference type="Proteomes" id="UP000010467">
    <property type="component" value="Plasmid pDEIPE02"/>
</dbReference>
<dbReference type="OrthoDB" id="71132at2"/>
<dbReference type="HOGENOM" id="CLU_1710267_0_0_0"/>
<geneLocation type="plasmid" evidence="1 2">
    <name>pDEIPE02</name>
</geneLocation>
<gene>
    <name evidence="1" type="ordered locus">Deipe_4445</name>
</gene>